<reference evidence="2" key="1">
    <citation type="submission" date="2016-11" db="UniProtKB">
        <authorList>
            <consortium name="WormBaseParasite"/>
        </authorList>
    </citation>
    <scope>IDENTIFICATION</scope>
</reference>
<name>A0A1I8FLS8_9PLAT</name>
<evidence type="ECO:0000313" key="1">
    <source>
        <dbReference type="Proteomes" id="UP000095280"/>
    </source>
</evidence>
<keyword evidence="1" id="KW-1185">Reference proteome</keyword>
<organism evidence="1 2">
    <name type="scientific">Macrostomum lignano</name>
    <dbReference type="NCBI Taxonomy" id="282301"/>
    <lineage>
        <taxon>Eukaryota</taxon>
        <taxon>Metazoa</taxon>
        <taxon>Spiralia</taxon>
        <taxon>Lophotrochozoa</taxon>
        <taxon>Platyhelminthes</taxon>
        <taxon>Rhabditophora</taxon>
        <taxon>Macrostomorpha</taxon>
        <taxon>Macrostomida</taxon>
        <taxon>Macrostomidae</taxon>
        <taxon>Macrostomum</taxon>
    </lineage>
</organism>
<proteinExistence type="predicted"/>
<protein>
    <submittedName>
        <fullName evidence="2">KH_dom_type_1 domain-containing protein</fullName>
    </submittedName>
</protein>
<dbReference type="Proteomes" id="UP000095280">
    <property type="component" value="Unplaced"/>
</dbReference>
<dbReference type="AlphaFoldDB" id="A0A1I8FLS8"/>
<accession>A0A1I8FLS8</accession>
<dbReference type="WBParaSite" id="maker-unitig_40220-snap-gene-0.1-mRNA-1">
    <property type="protein sequence ID" value="maker-unitig_40220-snap-gene-0.1-mRNA-1"/>
    <property type="gene ID" value="maker-unitig_40220-snap-gene-0.1"/>
</dbReference>
<evidence type="ECO:0000313" key="2">
    <source>
        <dbReference type="WBParaSite" id="maker-unitig_40220-snap-gene-0.1-mRNA-1"/>
    </source>
</evidence>
<sequence>FCGELRLHARQDNPCPQTLLNSRALCDSTSGEEPCHLGRLGPPCPQHPAQPVSCLCGAPGHPASRALAVRRRARLRLPVSRCSGPCGKPQSARVPTWLGEPCQHLAPTADLQAVPMRPALCARTYLPPEPPSSWRIQCGRSLALRPPLRPAVGHSRRLRRPGAGGKQQPASAAMCRQALSGLRPPLQCSCHHPEPCKQAPPPCQEPVTLPVPAHRRIQGGARATSSPLRWAMQACMLTVALAARWTCSPIYMLLRDALTPGFIAKLVQTPRQALSATADPRPAFSATPSAIGEAQPSAGRSFWASKDPTSNGSTAAAAWRRAGRELWLRCTPGRCLDLWKGPIRLRRYGGVPALTRLAPRWCPGRSRAASSPVPGAQQGRQKVYLRAGRGVRLRVQSAEAQRLFGIGGLQQQLTKVAKHRLLLRGRPVVELRTPAGGHGQQLPADHHMLGRVASAYSRCAARPDGLHGVGRQRRGCRQLSTRIDYFDFTES</sequence>